<dbReference type="AlphaFoldDB" id="A0A537LGZ3"/>
<name>A0A537LGZ3_9BACT</name>
<organism evidence="2 3">
    <name type="scientific">Candidatus Segetimicrobium genomatis</name>
    <dbReference type="NCBI Taxonomy" id="2569760"/>
    <lineage>
        <taxon>Bacteria</taxon>
        <taxon>Bacillati</taxon>
        <taxon>Candidatus Sysuimicrobiota</taxon>
        <taxon>Candidatus Sysuimicrobiia</taxon>
        <taxon>Candidatus Sysuimicrobiales</taxon>
        <taxon>Candidatus Segetimicrobiaceae</taxon>
        <taxon>Candidatus Segetimicrobium</taxon>
    </lineage>
</organism>
<dbReference type="Pfam" id="PF07090">
    <property type="entry name" value="GATase1_like"/>
    <property type="match status" value="1"/>
</dbReference>
<protein>
    <recommendedName>
        <fullName evidence="1">Putative glutamine amidotransferase domain-containing protein</fullName>
    </recommendedName>
</protein>
<dbReference type="Proteomes" id="UP000318661">
    <property type="component" value="Unassembled WGS sequence"/>
</dbReference>
<comment type="caution">
    <text evidence="2">The sequence shown here is derived from an EMBL/GenBank/DDBJ whole genome shotgun (WGS) entry which is preliminary data.</text>
</comment>
<evidence type="ECO:0000313" key="2">
    <source>
        <dbReference type="EMBL" id="TMJ07288.1"/>
    </source>
</evidence>
<dbReference type="InterPro" id="IPR029062">
    <property type="entry name" value="Class_I_gatase-like"/>
</dbReference>
<dbReference type="PANTHER" id="PTHR37947">
    <property type="entry name" value="BLL2462 PROTEIN"/>
    <property type="match status" value="1"/>
</dbReference>
<sequence>DLELMQHVARWGGGRSYATRDLYSIPQILTAEALIASRAYLVEERFAPQIVRTGLVDDFTVPALRGYVATAPKPASAVHLASAQDDPVLATWQFGIGRAVAFTSDATARWAAAWMPWTDAGRFWSRLVRWASRSETDDLQVTVSPQGDAATVTADAVTAEGTPLDGLGVQASVGGPVQAQIPLVQTAPGRYEARVQLGVPGAYALAVTARDASGRTRIRTAGFVVPYSPELRDLTVNRALLAQVTETTGGRLLDDPAAAVAPARESRSAADSWPVFAGAALGAFVVEIAVRRAPAIIHHAGALLGAIRSRAGRPPTAEEIEEERQYAASDRWKFVEPDAAVSESMEQAARLYIARLKAAQKEDRRERGNAGTGERDS</sequence>
<dbReference type="InterPro" id="IPR010768">
    <property type="entry name" value="GATase1-like"/>
</dbReference>
<feature type="domain" description="Putative glutamine amidotransferase" evidence="1">
    <location>
        <begin position="60"/>
        <end position="130"/>
    </location>
</feature>
<dbReference type="PANTHER" id="PTHR37947:SF2">
    <property type="entry name" value="VON WILLEBRAND FACTOR TYPE A"/>
    <property type="match status" value="1"/>
</dbReference>
<evidence type="ECO:0000313" key="3">
    <source>
        <dbReference type="Proteomes" id="UP000318661"/>
    </source>
</evidence>
<dbReference type="Gene3D" id="3.40.50.880">
    <property type="match status" value="1"/>
</dbReference>
<dbReference type="EMBL" id="VBAJ01000187">
    <property type="protein sequence ID" value="TMJ07288.1"/>
    <property type="molecule type" value="Genomic_DNA"/>
</dbReference>
<reference evidence="2 3" key="1">
    <citation type="journal article" date="2019" name="Nat. Microbiol.">
        <title>Mediterranean grassland soil C-N compound turnover is dependent on rainfall and depth, and is mediated by genomically divergent microorganisms.</title>
        <authorList>
            <person name="Diamond S."/>
            <person name="Andeer P.F."/>
            <person name="Li Z."/>
            <person name="Crits-Christoph A."/>
            <person name="Burstein D."/>
            <person name="Anantharaman K."/>
            <person name="Lane K.R."/>
            <person name="Thomas B.C."/>
            <person name="Pan C."/>
            <person name="Northen T.R."/>
            <person name="Banfield J.F."/>
        </authorList>
    </citation>
    <scope>NUCLEOTIDE SEQUENCE [LARGE SCALE GENOMIC DNA]</scope>
    <source>
        <strain evidence="2">NP_2</strain>
    </source>
</reference>
<dbReference type="SUPFAM" id="SSF52317">
    <property type="entry name" value="Class I glutamine amidotransferase-like"/>
    <property type="match status" value="1"/>
</dbReference>
<gene>
    <name evidence="2" type="ORF">E6G99_07280</name>
</gene>
<feature type="non-terminal residue" evidence="2">
    <location>
        <position position="1"/>
    </location>
</feature>
<evidence type="ECO:0000259" key="1">
    <source>
        <dbReference type="Pfam" id="PF07090"/>
    </source>
</evidence>
<accession>A0A537LGZ3</accession>
<proteinExistence type="predicted"/>